<evidence type="ECO:0000313" key="2">
    <source>
        <dbReference type="EMBL" id="PKK60579.1"/>
    </source>
</evidence>
<reference evidence="2 3" key="1">
    <citation type="submission" date="2016-04" db="EMBL/GenBank/DDBJ databases">
        <title>Genome analyses suggest a sexual origin of heterokaryosis in a supposedly ancient asexual fungus.</title>
        <authorList>
            <person name="Ropars J."/>
            <person name="Sedzielewska K."/>
            <person name="Noel J."/>
            <person name="Charron P."/>
            <person name="Farinelli L."/>
            <person name="Marton T."/>
            <person name="Kruger M."/>
            <person name="Pelin A."/>
            <person name="Brachmann A."/>
            <person name="Corradi N."/>
        </authorList>
    </citation>
    <scope>NUCLEOTIDE SEQUENCE [LARGE SCALE GENOMIC DNA]</scope>
    <source>
        <strain evidence="2 3">C2</strain>
    </source>
</reference>
<name>A0A2N1MG92_9GLOM</name>
<feature type="region of interest" description="Disordered" evidence="1">
    <location>
        <begin position="1016"/>
        <end position="1075"/>
    </location>
</feature>
<evidence type="ECO:0000313" key="3">
    <source>
        <dbReference type="Proteomes" id="UP000233469"/>
    </source>
</evidence>
<organism evidence="2 3">
    <name type="scientific">Rhizophagus irregularis</name>
    <dbReference type="NCBI Taxonomy" id="588596"/>
    <lineage>
        <taxon>Eukaryota</taxon>
        <taxon>Fungi</taxon>
        <taxon>Fungi incertae sedis</taxon>
        <taxon>Mucoromycota</taxon>
        <taxon>Glomeromycotina</taxon>
        <taxon>Glomeromycetes</taxon>
        <taxon>Glomerales</taxon>
        <taxon>Glomeraceae</taxon>
        <taxon>Rhizophagus</taxon>
    </lineage>
</organism>
<dbReference type="VEuPathDB" id="FungiDB:RhiirA1_389015"/>
<sequence length="1125" mass="130974">MELDINTLETQLVIEDWFNTNENNKDETVFESETFEFNEADIRYESDSDSDFSKFESENEESKNNEESDIIIEQKKTKNLTSCVLIDKIEGKIQKCKNIESFRTLWQLVGTWQIDSGKILEVGESLEKLGVCSYHFNHDQNKLHDSKIKRTSSTTDSILHRRRCLFCGKLFYFFSRGDGCTKHSRKLFGKNIQIACNGQFTCPALGDCNLICEPAFEDIKNSRYICSECYELEGGHFHIKPGKGKILATCLHDQDVKKNLEIIARWLLYVKNNKDEEYQKKTLETFLPLYFQFLNKNYSEKININEINTENQSITSSNTPLILSKLPTSFMIRTLTRLNRIPVYPDEKEFEEKDFEKFGEIAGNKLWQSYKHLKANQSYLQSPTSITEYIEAFPKFLKVFFEKMFLQLESKKINQSNRKKMLQNKLLRQSDSQKINKPISFLLSILVGFAFPYFNLWLPTILASLCRRPKLISSLHSLLTKCSIIGHTNRHERRLEKARMQNIDPTKRLIKGNNVFNLAVIDNIDFKEISFGFGNIYDVTRGTSHATLRMVFQSMLPIPINETYEEIRELDADTPLFGMTLGMRVMQNKIDDIFEKLLEFQTNESGNINYNKNLDVEIIEKEIIKQCDFGCLIPHPNVVILTPTGSPNDDSEIFRATQMYKEELLLNDDEYLDICADEAIFRRLIKVRTQWKNIRPILGQWHTSRDMLNVILTIFSSYGIFHLATAIGVRFLDKLQAVVDYRSTRRVLELIWVATGVAIHIYTKKKNIGIEEISTLPMDGNLCIKAWYFYYKYFAMWKSHLIGIRIGNYELQRDSLTAFAPLFPAAGKNNYTTSVAHFLSILKKYPNLETKLQHCASINLARKGHYPAFDEALEMHGVGYIKQNIIGNVIDQENLNLQIQATQEERERIDTLLNEFLDPYNYNRKDRKVNNRIDPLWKLIEDLVEVFQMDNHTEHELFKKNPPSQLTSEGLEKLNNAYKEGLKRIKEVYCQEVIKTERINTKGRRHLEIIKTDIRSVAKSSQKRKAPEENNETTPHSTSRKVSKVFQSSNKNSNEQSNTPNNENPASKRQRIVTTDEEKEILNVLLLKNTIPTEEEINNVLKKLSPAWDNQRVKRYYNNNKKKSQ</sequence>
<dbReference type="EMBL" id="LLXL01002540">
    <property type="protein sequence ID" value="PKK60579.1"/>
    <property type="molecule type" value="Genomic_DNA"/>
</dbReference>
<feature type="compositionally biased region" description="Low complexity" evidence="1">
    <location>
        <begin position="1047"/>
        <end position="1058"/>
    </location>
</feature>
<dbReference type="VEuPathDB" id="FungiDB:RhiirFUN_014465"/>
<dbReference type="AlphaFoldDB" id="A0A2N1MG92"/>
<evidence type="ECO:0000256" key="1">
    <source>
        <dbReference type="SAM" id="MobiDB-lite"/>
    </source>
</evidence>
<proteinExistence type="predicted"/>
<dbReference type="Proteomes" id="UP000233469">
    <property type="component" value="Unassembled WGS sequence"/>
</dbReference>
<accession>A0A2N1MG92</accession>
<protein>
    <submittedName>
        <fullName evidence="2">Uncharacterized protein</fullName>
    </submittedName>
</protein>
<feature type="region of interest" description="Disordered" evidence="1">
    <location>
        <begin position="46"/>
        <end position="69"/>
    </location>
</feature>
<reference evidence="2 3" key="2">
    <citation type="submission" date="2017-10" db="EMBL/GenBank/DDBJ databases">
        <title>Extensive intraspecific genome diversity in a model arbuscular mycorrhizal fungus.</title>
        <authorList>
            <person name="Chen E.C.H."/>
            <person name="Morin E."/>
            <person name="Baudet D."/>
            <person name="Noel J."/>
            <person name="Ndikumana S."/>
            <person name="Charron P."/>
            <person name="St-Onge C."/>
            <person name="Giorgi J."/>
            <person name="Grigoriev I.V."/>
            <person name="Roux C."/>
            <person name="Martin F.M."/>
            <person name="Corradi N."/>
        </authorList>
    </citation>
    <scope>NUCLEOTIDE SEQUENCE [LARGE SCALE GENOMIC DNA]</scope>
    <source>
        <strain evidence="2 3">C2</strain>
    </source>
</reference>
<gene>
    <name evidence="2" type="ORF">RhiirC2_793118</name>
</gene>
<comment type="caution">
    <text evidence="2">The sequence shown here is derived from an EMBL/GenBank/DDBJ whole genome shotgun (WGS) entry which is preliminary data.</text>
</comment>
<dbReference type="VEuPathDB" id="FungiDB:FUN_019777"/>